<organism evidence="2 3">
    <name type="scientific">Ricinus communis</name>
    <name type="common">Castor bean</name>
    <dbReference type="NCBI Taxonomy" id="3988"/>
    <lineage>
        <taxon>Eukaryota</taxon>
        <taxon>Viridiplantae</taxon>
        <taxon>Streptophyta</taxon>
        <taxon>Embryophyta</taxon>
        <taxon>Tracheophyta</taxon>
        <taxon>Spermatophyta</taxon>
        <taxon>Magnoliopsida</taxon>
        <taxon>eudicotyledons</taxon>
        <taxon>Gunneridae</taxon>
        <taxon>Pentapetalae</taxon>
        <taxon>rosids</taxon>
        <taxon>fabids</taxon>
        <taxon>Malpighiales</taxon>
        <taxon>Euphorbiaceae</taxon>
        <taxon>Acalyphoideae</taxon>
        <taxon>Acalypheae</taxon>
        <taxon>Ricinus</taxon>
    </lineage>
</organism>
<gene>
    <name evidence="2" type="ORF">RCOM_1869650</name>
</gene>
<feature type="compositionally biased region" description="Low complexity" evidence="1">
    <location>
        <begin position="193"/>
        <end position="208"/>
    </location>
</feature>
<accession>B9TGP1</accession>
<dbReference type="InParanoid" id="B9TGP1"/>
<feature type="compositionally biased region" description="Basic residues" evidence="1">
    <location>
        <begin position="23"/>
        <end position="35"/>
    </location>
</feature>
<feature type="compositionally biased region" description="Basic residues" evidence="1">
    <location>
        <begin position="43"/>
        <end position="66"/>
    </location>
</feature>
<feature type="compositionally biased region" description="Basic and acidic residues" evidence="1">
    <location>
        <begin position="8"/>
        <end position="22"/>
    </location>
</feature>
<feature type="region of interest" description="Disordered" evidence="1">
    <location>
        <begin position="1"/>
        <end position="132"/>
    </location>
</feature>
<sequence length="260" mass="28244">MAAWRHSLSFDRHDEPRPDRPRLGGRARLSGRHVFPRLAVLRQGRRPPARRRQGRPPRRAAAHRRPAVPGKRLQQGQPGNDRPRGARGGAHHLRQVRRQGRAAGSHHRRRPRQLPGRRHRHGGRPAADGASAERLRAALPGTDLAAHLHQPAPHGGGRGAKHAGTGQGLLRGRAAAHARGTEPLLRPRRRPRPAAGRRAARSAAGVPAQLHHGRPHVAPAVPGPTPDRQDRAAHPRHRGAGPVPARRAPLTCCAKFASAH</sequence>
<name>B9TGP1_RICCO</name>
<protein>
    <submittedName>
        <fullName evidence="2">Uncharacterized protein</fullName>
    </submittedName>
</protein>
<dbReference type="AlphaFoldDB" id="B9TGP1"/>
<feature type="region of interest" description="Disordered" evidence="1">
    <location>
        <begin position="146"/>
        <end position="246"/>
    </location>
</feature>
<dbReference type="Proteomes" id="UP000008311">
    <property type="component" value="Unassembled WGS sequence"/>
</dbReference>
<reference evidence="3" key="1">
    <citation type="journal article" date="2010" name="Nat. Biotechnol.">
        <title>Draft genome sequence of the oilseed species Ricinus communis.</title>
        <authorList>
            <person name="Chan A.P."/>
            <person name="Crabtree J."/>
            <person name="Zhao Q."/>
            <person name="Lorenzi H."/>
            <person name="Orvis J."/>
            <person name="Puiu D."/>
            <person name="Melake-Berhan A."/>
            <person name="Jones K.M."/>
            <person name="Redman J."/>
            <person name="Chen G."/>
            <person name="Cahoon E.B."/>
            <person name="Gedil M."/>
            <person name="Stanke M."/>
            <person name="Haas B.J."/>
            <person name="Wortman J.R."/>
            <person name="Fraser-Liggett C.M."/>
            <person name="Ravel J."/>
            <person name="Rabinowicz P.D."/>
        </authorList>
    </citation>
    <scope>NUCLEOTIDE SEQUENCE [LARGE SCALE GENOMIC DNA]</scope>
    <source>
        <strain evidence="3">cv. Hale</strain>
    </source>
</reference>
<evidence type="ECO:0000313" key="3">
    <source>
        <dbReference type="Proteomes" id="UP000008311"/>
    </source>
</evidence>
<dbReference type="EMBL" id="EQ980807">
    <property type="protein sequence ID" value="EEF24971.1"/>
    <property type="molecule type" value="Genomic_DNA"/>
</dbReference>
<feature type="compositionally biased region" description="Basic residues" evidence="1">
    <location>
        <begin position="89"/>
        <end position="123"/>
    </location>
</feature>
<evidence type="ECO:0000313" key="2">
    <source>
        <dbReference type="EMBL" id="EEF24971.1"/>
    </source>
</evidence>
<feature type="compositionally biased region" description="Low complexity" evidence="1">
    <location>
        <begin position="162"/>
        <end position="178"/>
    </location>
</feature>
<keyword evidence="3" id="KW-1185">Reference proteome</keyword>
<evidence type="ECO:0000256" key="1">
    <source>
        <dbReference type="SAM" id="MobiDB-lite"/>
    </source>
</evidence>
<proteinExistence type="predicted"/>